<dbReference type="GO" id="GO:0050038">
    <property type="term" value="F:L-xylulose reductase (NADPH) activity"/>
    <property type="evidence" value="ECO:0007669"/>
    <property type="project" value="TreeGrafter"/>
</dbReference>
<dbReference type="FunFam" id="3.40.50.720:FF:000214">
    <property type="entry name" value="L-xylulose reductase"/>
    <property type="match status" value="1"/>
</dbReference>
<dbReference type="Gene3D" id="3.40.50.720">
    <property type="entry name" value="NAD(P)-binding Rossmann-like Domain"/>
    <property type="match status" value="1"/>
</dbReference>
<accession>A0A834FJ19</accession>
<dbReference type="PANTHER" id="PTHR44252">
    <property type="entry name" value="D-ERYTHRULOSE REDUCTASE"/>
    <property type="match status" value="1"/>
</dbReference>
<comment type="subunit">
    <text evidence="2">Homotetramer.</text>
</comment>
<dbReference type="PRINTS" id="PR00081">
    <property type="entry name" value="GDHRDH"/>
</dbReference>
<dbReference type="PANTHER" id="PTHR44252:SF3">
    <property type="entry name" value="D-ERYTHRULOSE REDUCTASE-RELATED"/>
    <property type="match status" value="1"/>
</dbReference>
<dbReference type="Pfam" id="PF13561">
    <property type="entry name" value="adh_short_C2"/>
    <property type="match status" value="1"/>
</dbReference>
<dbReference type="GO" id="GO:0004090">
    <property type="term" value="F:carbonyl reductase (NADPH) activity"/>
    <property type="evidence" value="ECO:0007669"/>
    <property type="project" value="TreeGrafter"/>
</dbReference>
<dbReference type="InterPro" id="IPR002347">
    <property type="entry name" value="SDR_fam"/>
</dbReference>
<dbReference type="InterPro" id="IPR020904">
    <property type="entry name" value="Sc_DH/Rdtase_CS"/>
</dbReference>
<organism evidence="6 7">
    <name type="scientific">Oryzias melastigma</name>
    <name type="common">Marine medaka</name>
    <dbReference type="NCBI Taxonomy" id="30732"/>
    <lineage>
        <taxon>Eukaryota</taxon>
        <taxon>Metazoa</taxon>
        <taxon>Chordata</taxon>
        <taxon>Craniata</taxon>
        <taxon>Vertebrata</taxon>
        <taxon>Euteleostomi</taxon>
        <taxon>Actinopterygii</taxon>
        <taxon>Neopterygii</taxon>
        <taxon>Teleostei</taxon>
        <taxon>Neoteleostei</taxon>
        <taxon>Acanthomorphata</taxon>
        <taxon>Ovalentaria</taxon>
        <taxon>Atherinomorphae</taxon>
        <taxon>Beloniformes</taxon>
        <taxon>Adrianichthyidae</taxon>
        <taxon>Oryziinae</taxon>
        <taxon>Oryzias</taxon>
    </lineage>
</organism>
<dbReference type="GO" id="GO:0005997">
    <property type="term" value="P:xylulose metabolic process"/>
    <property type="evidence" value="ECO:0007669"/>
    <property type="project" value="TreeGrafter"/>
</dbReference>
<sequence>MVFKVFLTGFDVEFDHNKEEPEILRTEKSRSVEQRPESCFQISFCCSPEELNFTCQHPCQWWSSALQLQMTRSCRLDRLHSSKRLKVQAEANGTKVLLFQSGLQLRRFRLLLLPDRQPNMDFSFAGKRALVTGAGKGIGRATALALARCGAKVVAVTRTQADLDSLVQECASITPVCVDLGDWAATEAALQDVGAIDLLVNNAACARLQPFLEVTADQFDQSFDVNVKAVLHVSQIMARGMKARGSGGAIVNVSSQASKCAVRDYAVYCATKGALDMLTKVMALELGPHQIRVNSVNPTVVMTDMGRLGWSNPDKAKSMLTRIPLGRFAEVEDVVDSILFLLSDRSKMTNGVTLPVDGGFLAC</sequence>
<dbReference type="GO" id="GO:0006629">
    <property type="term" value="P:lipid metabolic process"/>
    <property type="evidence" value="ECO:0007669"/>
    <property type="project" value="UniProtKB-ARBA"/>
</dbReference>
<dbReference type="PROSITE" id="PS00061">
    <property type="entry name" value="ADH_SHORT"/>
    <property type="match status" value="1"/>
</dbReference>
<dbReference type="Proteomes" id="UP000646548">
    <property type="component" value="Unassembled WGS sequence"/>
</dbReference>
<evidence type="ECO:0000256" key="2">
    <source>
        <dbReference type="ARBA" id="ARBA00011881"/>
    </source>
</evidence>
<reference evidence="6" key="1">
    <citation type="journal article" name="BMC Genomics">
        <title>Long-read sequencing and de novo genome assembly of marine medaka (Oryzias melastigma).</title>
        <authorList>
            <person name="Liang P."/>
            <person name="Saqib H.S.A."/>
            <person name="Ni X."/>
            <person name="Shen Y."/>
        </authorList>
    </citation>
    <scope>NUCLEOTIDE SEQUENCE</scope>
    <source>
        <strain evidence="6">Bigg-433</strain>
    </source>
</reference>
<name>A0A834FJ19_ORYME</name>
<dbReference type="SMART" id="SM00822">
    <property type="entry name" value="PKS_KR"/>
    <property type="match status" value="1"/>
</dbReference>
<evidence type="ECO:0000313" key="6">
    <source>
        <dbReference type="EMBL" id="KAF6735108.1"/>
    </source>
</evidence>
<dbReference type="CDD" id="cd05351">
    <property type="entry name" value="XR_like_SDR_c"/>
    <property type="match status" value="1"/>
</dbReference>
<evidence type="ECO:0000256" key="1">
    <source>
        <dbReference type="ARBA" id="ARBA00006484"/>
    </source>
</evidence>
<dbReference type="AlphaFoldDB" id="A0A834FJ19"/>
<dbReference type="InterPro" id="IPR057326">
    <property type="entry name" value="KR_dom"/>
</dbReference>
<keyword evidence="3" id="KW-0521">NADP</keyword>
<evidence type="ECO:0000313" key="7">
    <source>
        <dbReference type="Proteomes" id="UP000646548"/>
    </source>
</evidence>
<comment type="caution">
    <text evidence="6">The sequence shown here is derived from an EMBL/GenBank/DDBJ whole genome shotgun (WGS) entry which is preliminary data.</text>
</comment>
<dbReference type="InterPro" id="IPR051737">
    <property type="entry name" value="L-xylulose/Carbonyl_redctase"/>
</dbReference>
<proteinExistence type="inferred from homology"/>
<dbReference type="GO" id="GO:0006006">
    <property type="term" value="P:glucose metabolic process"/>
    <property type="evidence" value="ECO:0007669"/>
    <property type="project" value="TreeGrafter"/>
</dbReference>
<dbReference type="PRINTS" id="PR00080">
    <property type="entry name" value="SDRFAMILY"/>
</dbReference>
<evidence type="ECO:0000256" key="3">
    <source>
        <dbReference type="ARBA" id="ARBA00022857"/>
    </source>
</evidence>
<gene>
    <name evidence="6" type="ORF">FQA47_010234</name>
</gene>
<dbReference type="SUPFAM" id="SSF51735">
    <property type="entry name" value="NAD(P)-binding Rossmann-fold domains"/>
    <property type="match status" value="1"/>
</dbReference>
<keyword evidence="4" id="KW-0560">Oxidoreductase</keyword>
<evidence type="ECO:0000259" key="5">
    <source>
        <dbReference type="SMART" id="SM00822"/>
    </source>
</evidence>
<feature type="domain" description="Ketoreductase" evidence="5">
    <location>
        <begin position="127"/>
        <end position="313"/>
    </location>
</feature>
<evidence type="ECO:0000256" key="4">
    <source>
        <dbReference type="ARBA" id="ARBA00023002"/>
    </source>
</evidence>
<dbReference type="InterPro" id="IPR036291">
    <property type="entry name" value="NAD(P)-bd_dom_sf"/>
</dbReference>
<dbReference type="EMBL" id="WKFB01000118">
    <property type="protein sequence ID" value="KAF6735108.1"/>
    <property type="molecule type" value="Genomic_DNA"/>
</dbReference>
<protein>
    <submittedName>
        <fullName evidence="6">L-xylulose reductase</fullName>
    </submittedName>
</protein>
<comment type="similarity">
    <text evidence="1">Belongs to the short-chain dehydrogenases/reductases (SDR) family.</text>
</comment>